<evidence type="ECO:0000256" key="4">
    <source>
        <dbReference type="ARBA" id="ARBA00022984"/>
    </source>
</evidence>
<feature type="active site" description="Proton donor/acceptor" evidence="6">
    <location>
        <position position="141"/>
    </location>
</feature>
<evidence type="ECO:0000256" key="6">
    <source>
        <dbReference type="PROSITE-ProRule" id="PRU01373"/>
    </source>
</evidence>
<feature type="active site" description="Nucleophile" evidence="6">
    <location>
        <position position="168"/>
    </location>
</feature>
<name>A0ABU1ABU5_9LACO</name>
<keyword evidence="9" id="KW-1185">Reference proteome</keyword>
<dbReference type="PROSITE" id="PS52029">
    <property type="entry name" value="LD_TPASE"/>
    <property type="match status" value="1"/>
</dbReference>
<dbReference type="RefSeq" id="WP_308704126.1">
    <property type="nucleotide sequence ID" value="NZ_AP027463.1"/>
</dbReference>
<sequence length="192" mass="21902">MARRKKLFLLIGIVLIVGLFTGHNIVKNRTTAAKSPAKSTIMRTPINWRKSSEKVAYPNVTHDPNLWIRVSLKKQHLYLINHQHVLYTMYVSTGLPTANHHTPRGTYHVQAERGKYFYSAAVNEGAYYWVSWLNHGEYLFHSTPVNAQGHFIKSDAADLGKKPSSHGCVHLSLADSKWLYQHIHYGTKVVIE</sequence>
<dbReference type="GO" id="GO:0016740">
    <property type="term" value="F:transferase activity"/>
    <property type="evidence" value="ECO:0007669"/>
    <property type="project" value="UniProtKB-KW"/>
</dbReference>
<evidence type="ECO:0000256" key="5">
    <source>
        <dbReference type="ARBA" id="ARBA00023316"/>
    </source>
</evidence>
<evidence type="ECO:0000256" key="3">
    <source>
        <dbReference type="ARBA" id="ARBA00022960"/>
    </source>
</evidence>
<evidence type="ECO:0000256" key="2">
    <source>
        <dbReference type="ARBA" id="ARBA00022679"/>
    </source>
</evidence>
<evidence type="ECO:0000313" key="8">
    <source>
        <dbReference type="EMBL" id="MDQ7938447.1"/>
    </source>
</evidence>
<feature type="domain" description="L,D-TPase catalytic" evidence="7">
    <location>
        <begin position="66"/>
        <end position="192"/>
    </location>
</feature>
<evidence type="ECO:0000313" key="9">
    <source>
        <dbReference type="Proteomes" id="UP001227831"/>
    </source>
</evidence>
<dbReference type="CDD" id="cd16913">
    <property type="entry name" value="YkuD_like"/>
    <property type="match status" value="1"/>
</dbReference>
<comment type="caution">
    <text evidence="8">The sequence shown here is derived from an EMBL/GenBank/DDBJ whole genome shotgun (WGS) entry which is preliminary data.</text>
</comment>
<dbReference type="EMBL" id="JAVCWF010000001">
    <property type="protein sequence ID" value="MDQ7938447.1"/>
    <property type="molecule type" value="Genomic_DNA"/>
</dbReference>
<evidence type="ECO:0000259" key="7">
    <source>
        <dbReference type="PROSITE" id="PS52029"/>
    </source>
</evidence>
<dbReference type="SUPFAM" id="SSF141523">
    <property type="entry name" value="L,D-transpeptidase catalytic domain-like"/>
    <property type="match status" value="1"/>
</dbReference>
<keyword evidence="2 8" id="KW-0808">Transferase</keyword>
<keyword evidence="4 6" id="KW-0573">Peptidoglycan synthesis</keyword>
<dbReference type="InterPro" id="IPR038063">
    <property type="entry name" value="Transpep_catalytic_dom"/>
</dbReference>
<dbReference type="Pfam" id="PF03734">
    <property type="entry name" value="YkuD"/>
    <property type="match status" value="1"/>
</dbReference>
<keyword evidence="3 6" id="KW-0133">Cell shape</keyword>
<dbReference type="Gene3D" id="2.40.440.10">
    <property type="entry name" value="L,D-transpeptidase catalytic domain-like"/>
    <property type="match status" value="1"/>
</dbReference>
<reference evidence="8 9" key="1">
    <citation type="journal article" date="2023" name="Int. J. Syst. Evol. Microbiol.">
        <title>Lactiplantibacillus brownii sp. nov., a novel psychrotolerant species isolated from sauerkraut.</title>
        <authorList>
            <person name="Heng Y.C."/>
            <person name="Silvaraju S."/>
            <person name="Lee J.K.Y."/>
            <person name="Kittelmann S."/>
        </authorList>
    </citation>
    <scope>NUCLEOTIDE SEQUENCE [LARGE SCALE GENOMIC DNA]</scope>
    <source>
        <strain evidence="8 9">WILCCON 0030</strain>
    </source>
</reference>
<evidence type="ECO:0000256" key="1">
    <source>
        <dbReference type="ARBA" id="ARBA00004752"/>
    </source>
</evidence>
<dbReference type="InterPro" id="IPR050979">
    <property type="entry name" value="LD-transpeptidase"/>
</dbReference>
<comment type="pathway">
    <text evidence="1 6">Cell wall biogenesis; peptidoglycan biosynthesis.</text>
</comment>
<gene>
    <name evidence="8" type="ORF">RA086_12590</name>
</gene>
<dbReference type="InterPro" id="IPR005490">
    <property type="entry name" value="LD_TPept_cat_dom"/>
</dbReference>
<organism evidence="8 9">
    <name type="scientific">Lactiplantibacillus brownii</name>
    <dbReference type="NCBI Taxonomy" id="3069269"/>
    <lineage>
        <taxon>Bacteria</taxon>
        <taxon>Bacillati</taxon>
        <taxon>Bacillota</taxon>
        <taxon>Bacilli</taxon>
        <taxon>Lactobacillales</taxon>
        <taxon>Lactobacillaceae</taxon>
        <taxon>Lactiplantibacillus</taxon>
    </lineage>
</organism>
<dbReference type="PANTHER" id="PTHR30582">
    <property type="entry name" value="L,D-TRANSPEPTIDASE"/>
    <property type="match status" value="1"/>
</dbReference>
<proteinExistence type="predicted"/>
<keyword evidence="5 6" id="KW-0961">Cell wall biogenesis/degradation</keyword>
<protein>
    <submittedName>
        <fullName evidence="8">L,D-transpeptidase</fullName>
        <ecNumber evidence="8">2.-.-.-</ecNumber>
    </submittedName>
</protein>
<accession>A0ABU1ABU5</accession>
<dbReference type="PANTHER" id="PTHR30582:SF2">
    <property type="entry name" value="L,D-TRANSPEPTIDASE YCIB-RELATED"/>
    <property type="match status" value="1"/>
</dbReference>
<dbReference type="EC" id="2.-.-.-" evidence="8"/>
<dbReference type="Proteomes" id="UP001227831">
    <property type="component" value="Unassembled WGS sequence"/>
</dbReference>